<dbReference type="InterPro" id="IPR002401">
    <property type="entry name" value="Cyt_P450_E_grp-I"/>
</dbReference>
<keyword evidence="7" id="KW-0472">Membrane</keyword>
<dbReference type="GO" id="GO:0004497">
    <property type="term" value="F:monooxygenase activity"/>
    <property type="evidence" value="ECO:0007669"/>
    <property type="project" value="UniProtKB-KW"/>
</dbReference>
<dbReference type="InterPro" id="IPR036396">
    <property type="entry name" value="Cyt_P450_sf"/>
</dbReference>
<dbReference type="OrthoDB" id="1103324at2759"/>
<evidence type="ECO:0000256" key="5">
    <source>
        <dbReference type="ARBA" id="ARBA00023033"/>
    </source>
</evidence>
<feature type="binding site" description="axial binding residue" evidence="6">
    <location>
        <position position="414"/>
    </location>
    <ligand>
        <name>heme</name>
        <dbReference type="ChEBI" id="CHEBI:30413"/>
    </ligand>
    <ligandPart>
        <name>Fe</name>
        <dbReference type="ChEBI" id="CHEBI:18248"/>
    </ligandPart>
</feature>
<keyword evidence="3" id="KW-0560">Oxidoreductase</keyword>
<dbReference type="PRINTS" id="PR00463">
    <property type="entry name" value="EP450I"/>
</dbReference>
<dbReference type="GO" id="GO:0005506">
    <property type="term" value="F:iron ion binding"/>
    <property type="evidence" value="ECO:0007669"/>
    <property type="project" value="InterPro"/>
</dbReference>
<sequence>MEGIFFPSSVIWSILVVLGLYLIQKLLRFGHREKYLPPGPPTFPILGNAHQIPAKNLFRKLKEWGDQYGPVYSLKIGQGTLIVLNDRRAVHDLIDKKSAIYSDRPLDHNVEVCMGNENIAFLQATPLWRAQRKIASQNLAPRALDDRVVRIQEAEFCQLLSDLLETPEDVIMYGFRAPTFDNFWATLNKALEPGTYLPIEQFPILRYIPDRWAPSKDRAKRAYANSTQIWSEARERVAERRRNGDERICLADRLLSGEVNQDVPFSYTQFNNFLGGVHQGAADTTLSAMLTILLFLAKHPWVQQKAQIELDRVCGTERAPTWAEFKDLPYINCIVKECLRIRPMCDDWFDGMLIPKDASIFIPVYALHQNIYADPETFNPDRYLDHPRLAMDYAGSPDYMNRDHYSYGAGRRICVGIHLAERTQWRFAARLLWAFKLEPTTDEKTGEKSVLDTEAYTEGFIRQPSPFSLKITPRSEKQADVIRSDFKNVEDFLKTWE</sequence>
<organism evidence="8 9">
    <name type="scientific">Melanomma pulvis-pyrius CBS 109.77</name>
    <dbReference type="NCBI Taxonomy" id="1314802"/>
    <lineage>
        <taxon>Eukaryota</taxon>
        <taxon>Fungi</taxon>
        <taxon>Dikarya</taxon>
        <taxon>Ascomycota</taxon>
        <taxon>Pezizomycotina</taxon>
        <taxon>Dothideomycetes</taxon>
        <taxon>Pleosporomycetidae</taxon>
        <taxon>Pleosporales</taxon>
        <taxon>Melanommataceae</taxon>
        <taxon>Melanomma</taxon>
    </lineage>
</organism>
<dbReference type="GO" id="GO:0020037">
    <property type="term" value="F:heme binding"/>
    <property type="evidence" value="ECO:0007669"/>
    <property type="project" value="InterPro"/>
</dbReference>
<feature type="transmembrane region" description="Helical" evidence="7">
    <location>
        <begin position="6"/>
        <end position="23"/>
    </location>
</feature>
<evidence type="ECO:0000256" key="1">
    <source>
        <dbReference type="ARBA" id="ARBA00010617"/>
    </source>
</evidence>
<reference evidence="8" key="1">
    <citation type="journal article" date="2020" name="Stud. Mycol.">
        <title>101 Dothideomycetes genomes: a test case for predicting lifestyles and emergence of pathogens.</title>
        <authorList>
            <person name="Haridas S."/>
            <person name="Albert R."/>
            <person name="Binder M."/>
            <person name="Bloem J."/>
            <person name="Labutti K."/>
            <person name="Salamov A."/>
            <person name="Andreopoulos B."/>
            <person name="Baker S."/>
            <person name="Barry K."/>
            <person name="Bills G."/>
            <person name="Bluhm B."/>
            <person name="Cannon C."/>
            <person name="Castanera R."/>
            <person name="Culley D."/>
            <person name="Daum C."/>
            <person name="Ezra D."/>
            <person name="Gonzalez J."/>
            <person name="Henrissat B."/>
            <person name="Kuo A."/>
            <person name="Liang C."/>
            <person name="Lipzen A."/>
            <person name="Lutzoni F."/>
            <person name="Magnuson J."/>
            <person name="Mondo S."/>
            <person name="Nolan M."/>
            <person name="Ohm R."/>
            <person name="Pangilinan J."/>
            <person name="Park H.-J."/>
            <person name="Ramirez L."/>
            <person name="Alfaro M."/>
            <person name="Sun H."/>
            <person name="Tritt A."/>
            <person name="Yoshinaga Y."/>
            <person name="Zwiers L.-H."/>
            <person name="Turgeon B."/>
            <person name="Goodwin S."/>
            <person name="Spatafora J."/>
            <person name="Crous P."/>
            <person name="Grigoriev I."/>
        </authorList>
    </citation>
    <scope>NUCLEOTIDE SEQUENCE</scope>
    <source>
        <strain evidence="8">CBS 109.77</strain>
    </source>
</reference>
<keyword evidence="9" id="KW-1185">Reference proteome</keyword>
<dbReference type="Gene3D" id="1.10.630.10">
    <property type="entry name" value="Cytochrome P450"/>
    <property type="match status" value="1"/>
</dbReference>
<keyword evidence="4 6" id="KW-0408">Iron</keyword>
<evidence type="ECO:0000313" key="9">
    <source>
        <dbReference type="Proteomes" id="UP000799757"/>
    </source>
</evidence>
<dbReference type="AlphaFoldDB" id="A0A6A6XPR7"/>
<dbReference type="PANTHER" id="PTHR46300:SF2">
    <property type="entry name" value="CYTOCHROME P450 MONOOXYGENASE ALNH-RELATED"/>
    <property type="match status" value="1"/>
</dbReference>
<dbReference type="SUPFAM" id="SSF48264">
    <property type="entry name" value="Cytochrome P450"/>
    <property type="match status" value="1"/>
</dbReference>
<keyword evidence="2 6" id="KW-0479">Metal-binding</keyword>
<keyword evidence="7" id="KW-0812">Transmembrane</keyword>
<comment type="cofactor">
    <cofactor evidence="6">
        <name>heme</name>
        <dbReference type="ChEBI" id="CHEBI:30413"/>
    </cofactor>
</comment>
<evidence type="ECO:0000256" key="3">
    <source>
        <dbReference type="ARBA" id="ARBA00023002"/>
    </source>
</evidence>
<evidence type="ECO:0000313" key="8">
    <source>
        <dbReference type="EMBL" id="KAF2797517.1"/>
    </source>
</evidence>
<evidence type="ECO:0000256" key="2">
    <source>
        <dbReference type="ARBA" id="ARBA00022723"/>
    </source>
</evidence>
<dbReference type="InterPro" id="IPR050364">
    <property type="entry name" value="Cytochrome_P450_fung"/>
</dbReference>
<name>A0A6A6XPR7_9PLEO</name>
<keyword evidence="5" id="KW-0503">Monooxygenase</keyword>
<comment type="similarity">
    <text evidence="1">Belongs to the cytochrome P450 family.</text>
</comment>
<evidence type="ECO:0000256" key="7">
    <source>
        <dbReference type="SAM" id="Phobius"/>
    </source>
</evidence>
<evidence type="ECO:0000256" key="4">
    <source>
        <dbReference type="ARBA" id="ARBA00023004"/>
    </source>
</evidence>
<keyword evidence="7" id="KW-1133">Transmembrane helix</keyword>
<accession>A0A6A6XPR7</accession>
<proteinExistence type="inferred from homology"/>
<dbReference type="GO" id="GO:0016705">
    <property type="term" value="F:oxidoreductase activity, acting on paired donors, with incorporation or reduction of molecular oxygen"/>
    <property type="evidence" value="ECO:0007669"/>
    <property type="project" value="InterPro"/>
</dbReference>
<dbReference type="EMBL" id="MU001804">
    <property type="protein sequence ID" value="KAF2797517.1"/>
    <property type="molecule type" value="Genomic_DNA"/>
</dbReference>
<dbReference type="Proteomes" id="UP000799757">
    <property type="component" value="Unassembled WGS sequence"/>
</dbReference>
<dbReference type="PANTHER" id="PTHR46300">
    <property type="entry name" value="P450, PUTATIVE (EUROFUNG)-RELATED-RELATED"/>
    <property type="match status" value="1"/>
</dbReference>
<protein>
    <submittedName>
        <fullName evidence="8">Cytochrome P450 2D18</fullName>
    </submittedName>
</protein>
<gene>
    <name evidence="8" type="ORF">K505DRAFT_405695</name>
</gene>
<evidence type="ECO:0000256" key="6">
    <source>
        <dbReference type="PIRSR" id="PIRSR602401-1"/>
    </source>
</evidence>
<dbReference type="Pfam" id="PF00067">
    <property type="entry name" value="p450"/>
    <property type="match status" value="2"/>
</dbReference>
<dbReference type="InterPro" id="IPR001128">
    <property type="entry name" value="Cyt_P450"/>
</dbReference>
<keyword evidence="6" id="KW-0349">Heme</keyword>